<gene>
    <name evidence="2" type="ORF">ASPWEDRAFT_552183</name>
</gene>
<evidence type="ECO:0000313" key="3">
    <source>
        <dbReference type="Proteomes" id="UP000184383"/>
    </source>
</evidence>
<dbReference type="EMBL" id="KV878213">
    <property type="protein sequence ID" value="OJJ33969.1"/>
    <property type="molecule type" value="Genomic_DNA"/>
</dbReference>
<proteinExistence type="predicted"/>
<dbReference type="RefSeq" id="XP_040687645.1">
    <property type="nucleotide sequence ID" value="XM_040838172.1"/>
</dbReference>
<evidence type="ECO:0000256" key="1">
    <source>
        <dbReference type="SAM" id="MobiDB-lite"/>
    </source>
</evidence>
<name>A0A1L9RGA2_ASPWE</name>
<sequence>MKAPKTGTRRRLEGLNSRSRPTGGSGSALVEAKWCHAPFTITTSLLALSLCIQCFFLSSIMNDSTCPAVYQTI</sequence>
<accession>A0A1L9RGA2</accession>
<keyword evidence="3" id="KW-1185">Reference proteome</keyword>
<dbReference type="GeneID" id="63754020"/>
<evidence type="ECO:0000313" key="2">
    <source>
        <dbReference type="EMBL" id="OJJ33969.1"/>
    </source>
</evidence>
<dbReference type="AlphaFoldDB" id="A0A1L9RGA2"/>
<organism evidence="2 3">
    <name type="scientific">Aspergillus wentii DTO 134E9</name>
    <dbReference type="NCBI Taxonomy" id="1073089"/>
    <lineage>
        <taxon>Eukaryota</taxon>
        <taxon>Fungi</taxon>
        <taxon>Dikarya</taxon>
        <taxon>Ascomycota</taxon>
        <taxon>Pezizomycotina</taxon>
        <taxon>Eurotiomycetes</taxon>
        <taxon>Eurotiomycetidae</taxon>
        <taxon>Eurotiales</taxon>
        <taxon>Aspergillaceae</taxon>
        <taxon>Aspergillus</taxon>
        <taxon>Aspergillus subgen. Cremei</taxon>
    </lineage>
</organism>
<feature type="region of interest" description="Disordered" evidence="1">
    <location>
        <begin position="1"/>
        <end position="27"/>
    </location>
</feature>
<dbReference type="Proteomes" id="UP000184383">
    <property type="component" value="Unassembled WGS sequence"/>
</dbReference>
<dbReference type="VEuPathDB" id="FungiDB:ASPWEDRAFT_552183"/>
<protein>
    <submittedName>
        <fullName evidence="2">Uncharacterized protein</fullName>
    </submittedName>
</protein>
<reference evidence="3" key="1">
    <citation type="journal article" date="2017" name="Genome Biol.">
        <title>Comparative genomics reveals high biological diversity and specific adaptations in the industrially and medically important fungal genus Aspergillus.</title>
        <authorList>
            <person name="de Vries R.P."/>
            <person name="Riley R."/>
            <person name="Wiebenga A."/>
            <person name="Aguilar-Osorio G."/>
            <person name="Amillis S."/>
            <person name="Uchima C.A."/>
            <person name="Anderluh G."/>
            <person name="Asadollahi M."/>
            <person name="Askin M."/>
            <person name="Barry K."/>
            <person name="Battaglia E."/>
            <person name="Bayram O."/>
            <person name="Benocci T."/>
            <person name="Braus-Stromeyer S.A."/>
            <person name="Caldana C."/>
            <person name="Canovas D."/>
            <person name="Cerqueira G.C."/>
            <person name="Chen F."/>
            <person name="Chen W."/>
            <person name="Choi C."/>
            <person name="Clum A."/>
            <person name="Dos Santos R.A."/>
            <person name="Damasio A.R."/>
            <person name="Diallinas G."/>
            <person name="Emri T."/>
            <person name="Fekete E."/>
            <person name="Flipphi M."/>
            <person name="Freyberg S."/>
            <person name="Gallo A."/>
            <person name="Gournas C."/>
            <person name="Habgood R."/>
            <person name="Hainaut M."/>
            <person name="Harispe M.L."/>
            <person name="Henrissat B."/>
            <person name="Hilden K.S."/>
            <person name="Hope R."/>
            <person name="Hossain A."/>
            <person name="Karabika E."/>
            <person name="Karaffa L."/>
            <person name="Karanyi Z."/>
            <person name="Krasevec N."/>
            <person name="Kuo A."/>
            <person name="Kusch H."/>
            <person name="LaButti K."/>
            <person name="Lagendijk E.L."/>
            <person name="Lapidus A."/>
            <person name="Levasseur A."/>
            <person name="Lindquist E."/>
            <person name="Lipzen A."/>
            <person name="Logrieco A.F."/>
            <person name="MacCabe A."/>
            <person name="Maekelae M.R."/>
            <person name="Malavazi I."/>
            <person name="Melin P."/>
            <person name="Meyer V."/>
            <person name="Mielnichuk N."/>
            <person name="Miskei M."/>
            <person name="Molnar A.P."/>
            <person name="Mule G."/>
            <person name="Ngan C.Y."/>
            <person name="Orejas M."/>
            <person name="Orosz E."/>
            <person name="Ouedraogo J.P."/>
            <person name="Overkamp K.M."/>
            <person name="Park H.-S."/>
            <person name="Perrone G."/>
            <person name="Piumi F."/>
            <person name="Punt P.J."/>
            <person name="Ram A.F."/>
            <person name="Ramon A."/>
            <person name="Rauscher S."/>
            <person name="Record E."/>
            <person name="Riano-Pachon D.M."/>
            <person name="Robert V."/>
            <person name="Roehrig J."/>
            <person name="Ruller R."/>
            <person name="Salamov A."/>
            <person name="Salih N.S."/>
            <person name="Samson R.A."/>
            <person name="Sandor E."/>
            <person name="Sanguinetti M."/>
            <person name="Schuetze T."/>
            <person name="Sepcic K."/>
            <person name="Shelest E."/>
            <person name="Sherlock G."/>
            <person name="Sophianopoulou V."/>
            <person name="Squina F.M."/>
            <person name="Sun H."/>
            <person name="Susca A."/>
            <person name="Todd R.B."/>
            <person name="Tsang A."/>
            <person name="Unkles S.E."/>
            <person name="van de Wiele N."/>
            <person name="van Rossen-Uffink D."/>
            <person name="Oliveira J.V."/>
            <person name="Vesth T.C."/>
            <person name="Visser J."/>
            <person name="Yu J.-H."/>
            <person name="Zhou M."/>
            <person name="Andersen M.R."/>
            <person name="Archer D.B."/>
            <person name="Baker S.E."/>
            <person name="Benoit I."/>
            <person name="Brakhage A.A."/>
            <person name="Braus G.H."/>
            <person name="Fischer R."/>
            <person name="Frisvad J.C."/>
            <person name="Goldman G.H."/>
            <person name="Houbraken J."/>
            <person name="Oakley B."/>
            <person name="Pocsi I."/>
            <person name="Scazzocchio C."/>
            <person name="Seiboth B."/>
            <person name="vanKuyk P.A."/>
            <person name="Wortman J."/>
            <person name="Dyer P.S."/>
            <person name="Grigoriev I.V."/>
        </authorList>
    </citation>
    <scope>NUCLEOTIDE SEQUENCE [LARGE SCALE GENOMIC DNA]</scope>
    <source>
        <strain evidence="3">DTO 134E9</strain>
    </source>
</reference>